<evidence type="ECO:0000313" key="2">
    <source>
        <dbReference type="Proteomes" id="UP001281614"/>
    </source>
</evidence>
<organism evidence="1 2">
    <name type="scientific">Colletotrichum kahawae</name>
    <name type="common">Coffee berry disease fungus</name>
    <dbReference type="NCBI Taxonomy" id="34407"/>
    <lineage>
        <taxon>Eukaryota</taxon>
        <taxon>Fungi</taxon>
        <taxon>Dikarya</taxon>
        <taxon>Ascomycota</taxon>
        <taxon>Pezizomycotina</taxon>
        <taxon>Sordariomycetes</taxon>
        <taxon>Hypocreomycetidae</taxon>
        <taxon>Glomerellales</taxon>
        <taxon>Glomerellaceae</taxon>
        <taxon>Colletotrichum</taxon>
        <taxon>Colletotrichum gloeosporioides species complex</taxon>
    </lineage>
</organism>
<dbReference type="AlphaFoldDB" id="A0AAE0DDQ6"/>
<dbReference type="EMBL" id="VYYT01000057">
    <property type="protein sequence ID" value="KAK2773327.1"/>
    <property type="molecule type" value="Genomic_DNA"/>
</dbReference>
<name>A0AAE0DDQ6_COLKA</name>
<sequence length="68" mass="7871">MPSTSRPEACINFERILSVNLDDFVTGEGTYSATQNRPAIMKSRFEADETPHRYFDATYPLREEGRQR</sequence>
<proteinExistence type="predicted"/>
<comment type="caution">
    <text evidence="1">The sequence shown here is derived from an EMBL/GenBank/DDBJ whole genome shotgun (WGS) entry which is preliminary data.</text>
</comment>
<keyword evidence="2" id="KW-1185">Reference proteome</keyword>
<reference evidence="1" key="1">
    <citation type="submission" date="2023-02" db="EMBL/GenBank/DDBJ databases">
        <title>Colletotrichum kahawae CIFC_Que2 genome sequencing and assembly.</title>
        <authorList>
            <person name="Baroncelli R."/>
        </authorList>
    </citation>
    <scope>NUCLEOTIDE SEQUENCE</scope>
    <source>
        <strain evidence="1">CIFC_Que2</strain>
    </source>
</reference>
<evidence type="ECO:0000313" key="1">
    <source>
        <dbReference type="EMBL" id="KAK2773327.1"/>
    </source>
</evidence>
<accession>A0AAE0DDQ6</accession>
<gene>
    <name evidence="1" type="ORF">CKAH01_03787</name>
</gene>
<protein>
    <submittedName>
        <fullName evidence="1">Uncharacterized protein</fullName>
    </submittedName>
</protein>
<dbReference type="Proteomes" id="UP001281614">
    <property type="component" value="Unassembled WGS sequence"/>
</dbReference>